<evidence type="ECO:0000313" key="4">
    <source>
        <dbReference type="Proteomes" id="UP000837857"/>
    </source>
</evidence>
<keyword evidence="1" id="KW-0812">Transmembrane</keyword>
<keyword evidence="4" id="KW-1185">Reference proteome</keyword>
<feature type="signal peptide" evidence="2">
    <location>
        <begin position="1"/>
        <end position="18"/>
    </location>
</feature>
<name>A0ABN8HWS7_9NEOP</name>
<accession>A0ABN8HWS7</accession>
<feature type="non-terminal residue" evidence="3">
    <location>
        <position position="1"/>
    </location>
</feature>
<reference evidence="3" key="1">
    <citation type="submission" date="2022-03" db="EMBL/GenBank/DDBJ databases">
        <authorList>
            <person name="Martin H S."/>
        </authorList>
    </citation>
    <scope>NUCLEOTIDE SEQUENCE</scope>
</reference>
<evidence type="ECO:0000256" key="1">
    <source>
        <dbReference type="SAM" id="Phobius"/>
    </source>
</evidence>
<organism evidence="3 4">
    <name type="scientific">Iphiclides podalirius</name>
    <name type="common">scarce swallowtail</name>
    <dbReference type="NCBI Taxonomy" id="110791"/>
    <lineage>
        <taxon>Eukaryota</taxon>
        <taxon>Metazoa</taxon>
        <taxon>Ecdysozoa</taxon>
        <taxon>Arthropoda</taxon>
        <taxon>Hexapoda</taxon>
        <taxon>Insecta</taxon>
        <taxon>Pterygota</taxon>
        <taxon>Neoptera</taxon>
        <taxon>Endopterygota</taxon>
        <taxon>Lepidoptera</taxon>
        <taxon>Glossata</taxon>
        <taxon>Ditrysia</taxon>
        <taxon>Papilionoidea</taxon>
        <taxon>Papilionidae</taxon>
        <taxon>Papilioninae</taxon>
        <taxon>Iphiclides</taxon>
    </lineage>
</organism>
<dbReference type="PROSITE" id="PS51257">
    <property type="entry name" value="PROKAR_LIPOPROTEIN"/>
    <property type="match status" value="1"/>
</dbReference>
<feature type="chain" id="PRO_5045626535" evidence="2">
    <location>
        <begin position="19"/>
        <end position="215"/>
    </location>
</feature>
<evidence type="ECO:0000256" key="2">
    <source>
        <dbReference type="SAM" id="SignalP"/>
    </source>
</evidence>
<dbReference type="InterPro" id="IPR009003">
    <property type="entry name" value="Peptidase_S1_PA"/>
</dbReference>
<keyword evidence="2" id="KW-0732">Signal</keyword>
<dbReference type="SUPFAM" id="SSF50494">
    <property type="entry name" value="Trypsin-like serine proteases"/>
    <property type="match status" value="1"/>
</dbReference>
<feature type="transmembrane region" description="Helical" evidence="1">
    <location>
        <begin position="171"/>
        <end position="194"/>
    </location>
</feature>
<evidence type="ECO:0000313" key="3">
    <source>
        <dbReference type="EMBL" id="CAH2038186.1"/>
    </source>
</evidence>
<dbReference type="Proteomes" id="UP000837857">
    <property type="component" value="Chromosome 10"/>
</dbReference>
<dbReference type="EMBL" id="OW152822">
    <property type="protein sequence ID" value="CAH2038186.1"/>
    <property type="molecule type" value="Genomic_DNA"/>
</dbReference>
<keyword evidence="1" id="KW-1133">Transmembrane helix</keyword>
<keyword evidence="1" id="KW-0472">Membrane</keyword>
<sequence>MPYTRLAAFVLTVACGCAVELEGLYGARGGNRVTLCMAPGASRDACAGVIWQRHWLLVRGSCVAERPLFRALVLRTSDAACDAIAPDEKVSGSRKVRARFLHTSYPQTDVALICLDRPYDALDPVRNDSNAALYKLEPWLSDTFNQYLLTTPRAQSIHEHRDMIFSSPVKMFVTTVVLPLTSFIVFFLFITFFTGSNKSTVTYKSLHNDKDGNFA</sequence>
<protein>
    <submittedName>
        <fullName evidence="3">Uncharacterized protein</fullName>
    </submittedName>
</protein>
<gene>
    <name evidence="3" type="ORF">IPOD504_LOCUS1497</name>
</gene>
<proteinExistence type="predicted"/>